<proteinExistence type="predicted"/>
<protein>
    <submittedName>
        <fullName evidence="3">Uncharacterized protein</fullName>
    </submittedName>
</protein>
<accession>A0A8J3QMQ8</accession>
<feature type="coiled-coil region" evidence="1">
    <location>
        <begin position="48"/>
        <end position="82"/>
    </location>
</feature>
<organism evidence="3 4">
    <name type="scientific">Rugosimonospora africana</name>
    <dbReference type="NCBI Taxonomy" id="556532"/>
    <lineage>
        <taxon>Bacteria</taxon>
        <taxon>Bacillati</taxon>
        <taxon>Actinomycetota</taxon>
        <taxon>Actinomycetes</taxon>
        <taxon>Micromonosporales</taxon>
        <taxon>Micromonosporaceae</taxon>
        <taxon>Rugosimonospora</taxon>
    </lineage>
</organism>
<comment type="caution">
    <text evidence="3">The sequence shown here is derived from an EMBL/GenBank/DDBJ whole genome shotgun (WGS) entry which is preliminary data.</text>
</comment>
<dbReference type="AlphaFoldDB" id="A0A8J3QMQ8"/>
<dbReference type="Proteomes" id="UP000642748">
    <property type="component" value="Unassembled WGS sequence"/>
</dbReference>
<reference evidence="3" key="1">
    <citation type="submission" date="2021-01" db="EMBL/GenBank/DDBJ databases">
        <title>Whole genome shotgun sequence of Rugosimonospora africana NBRC 104875.</title>
        <authorList>
            <person name="Komaki H."/>
            <person name="Tamura T."/>
        </authorList>
    </citation>
    <scope>NUCLEOTIDE SEQUENCE</scope>
    <source>
        <strain evidence="3">NBRC 104875</strain>
    </source>
</reference>
<evidence type="ECO:0000256" key="2">
    <source>
        <dbReference type="SAM" id="MobiDB-lite"/>
    </source>
</evidence>
<evidence type="ECO:0000313" key="3">
    <source>
        <dbReference type="EMBL" id="GIH12337.1"/>
    </source>
</evidence>
<feature type="compositionally biased region" description="Basic residues" evidence="2">
    <location>
        <begin position="134"/>
        <end position="147"/>
    </location>
</feature>
<feature type="region of interest" description="Disordered" evidence="2">
    <location>
        <begin position="110"/>
        <end position="147"/>
    </location>
</feature>
<sequence length="147" mass="15733">MAAETNTKIPAPLYAAAAVGDMAYQRLRKLPTTVAELRGRVADTDLDVDRLRGAAERVERLRDAAQRNVTALVTNAQAAQERAQAIYTDLVARGEEVVRGRRVIHATIGIEQETTASAPAEGETESGKAEAKKTAAKPAKRTKPAAK</sequence>
<name>A0A8J3QMQ8_9ACTN</name>
<dbReference type="EMBL" id="BONZ01000006">
    <property type="protein sequence ID" value="GIH12337.1"/>
    <property type="molecule type" value="Genomic_DNA"/>
</dbReference>
<keyword evidence="4" id="KW-1185">Reference proteome</keyword>
<keyword evidence="1" id="KW-0175">Coiled coil</keyword>
<evidence type="ECO:0000313" key="4">
    <source>
        <dbReference type="Proteomes" id="UP000642748"/>
    </source>
</evidence>
<gene>
    <name evidence="3" type="ORF">Raf01_05090</name>
</gene>
<evidence type="ECO:0000256" key="1">
    <source>
        <dbReference type="SAM" id="Coils"/>
    </source>
</evidence>
<dbReference type="RefSeq" id="WP_203916041.1">
    <property type="nucleotide sequence ID" value="NZ_BONZ01000006.1"/>
</dbReference>